<feature type="short sequence motif" description="Histidine triad motif" evidence="1">
    <location>
        <begin position="37"/>
        <end position="41"/>
    </location>
</feature>
<sequence length="81" mass="9931">MLWRSFVLAKAFKSVYKCEGVSTRQHNEPAGNQDTWHYHLHVFPRYKNDNMYRSEGRKTTIEERIEYAEKLRTYFEERSLR</sequence>
<name>A0ABU6DHC4_9BACL</name>
<gene>
    <name evidence="3" type="ORF">P5G65_22670</name>
</gene>
<evidence type="ECO:0000313" key="3">
    <source>
        <dbReference type="EMBL" id="MEB4796717.1"/>
    </source>
</evidence>
<dbReference type="EMBL" id="JAROBY010000037">
    <property type="protein sequence ID" value="MEB4796717.1"/>
    <property type="molecule type" value="Genomic_DNA"/>
</dbReference>
<dbReference type="PROSITE" id="PS51084">
    <property type="entry name" value="HIT_2"/>
    <property type="match status" value="1"/>
</dbReference>
<dbReference type="Proteomes" id="UP001355653">
    <property type="component" value="Unassembled WGS sequence"/>
</dbReference>
<dbReference type="InterPro" id="IPR036265">
    <property type="entry name" value="HIT-like_sf"/>
</dbReference>
<organism evidence="3 4">
    <name type="scientific">Paenibacillus chondroitinus</name>
    <dbReference type="NCBI Taxonomy" id="59842"/>
    <lineage>
        <taxon>Bacteria</taxon>
        <taxon>Bacillati</taxon>
        <taxon>Bacillota</taxon>
        <taxon>Bacilli</taxon>
        <taxon>Bacillales</taxon>
        <taxon>Paenibacillaceae</taxon>
        <taxon>Paenibacillus</taxon>
    </lineage>
</organism>
<evidence type="ECO:0000313" key="4">
    <source>
        <dbReference type="Proteomes" id="UP001355653"/>
    </source>
</evidence>
<comment type="caution">
    <text evidence="3">The sequence shown here is derived from an EMBL/GenBank/DDBJ whole genome shotgun (WGS) entry which is preliminary data.</text>
</comment>
<reference evidence="3 4" key="1">
    <citation type="submission" date="2023-03" db="EMBL/GenBank/DDBJ databases">
        <title>Bacillus Genome Sequencing.</title>
        <authorList>
            <person name="Dunlap C."/>
        </authorList>
    </citation>
    <scope>NUCLEOTIDE SEQUENCE [LARGE SCALE GENOMIC DNA]</scope>
    <source>
        <strain evidence="3 4">NRS-1351</strain>
    </source>
</reference>
<keyword evidence="4" id="KW-1185">Reference proteome</keyword>
<dbReference type="SUPFAM" id="SSF54197">
    <property type="entry name" value="HIT-like"/>
    <property type="match status" value="1"/>
</dbReference>
<accession>A0ABU6DHC4</accession>
<dbReference type="Gene3D" id="3.30.428.10">
    <property type="entry name" value="HIT-like"/>
    <property type="match status" value="1"/>
</dbReference>
<evidence type="ECO:0000256" key="1">
    <source>
        <dbReference type="PROSITE-ProRule" id="PRU00464"/>
    </source>
</evidence>
<evidence type="ECO:0000259" key="2">
    <source>
        <dbReference type="PROSITE" id="PS51084"/>
    </source>
</evidence>
<dbReference type="InterPro" id="IPR011146">
    <property type="entry name" value="HIT-like"/>
</dbReference>
<protein>
    <recommendedName>
        <fullName evidence="2">HIT domain-containing protein</fullName>
    </recommendedName>
</protein>
<proteinExistence type="predicted"/>
<feature type="domain" description="HIT" evidence="2">
    <location>
        <begin position="1"/>
        <end position="52"/>
    </location>
</feature>